<reference evidence="3" key="1">
    <citation type="submission" date="2015-10" db="EMBL/GenBank/DDBJ databases">
        <title>Extensive mobilome-driven genome diversification in gut-associated Bacteroides vulgatus mpk.</title>
        <authorList>
            <person name="Beier S."/>
            <person name="Lange A."/>
            <person name="Huson D.H."/>
            <person name="Frick J.-S."/>
            <person name="Autenrieth I.B."/>
        </authorList>
    </citation>
    <scope>NUCLEOTIDE SEQUENCE [LARGE SCALE GENOMIC DNA]</scope>
    <source>
        <strain evidence="3">mpk</strain>
    </source>
</reference>
<dbReference type="AlphaFoldDB" id="A0A0P0M2D4"/>
<dbReference type="Proteomes" id="UP000061587">
    <property type="component" value="Chromosome"/>
</dbReference>
<dbReference type="InterPro" id="IPR021279">
    <property type="entry name" value="DUF2721"/>
</dbReference>
<organism evidence="2 3">
    <name type="scientific">Phocaeicola vulgatus</name>
    <name type="common">Bacteroides vulgatus</name>
    <dbReference type="NCBI Taxonomy" id="821"/>
    <lineage>
        <taxon>Bacteria</taxon>
        <taxon>Pseudomonadati</taxon>
        <taxon>Bacteroidota</taxon>
        <taxon>Bacteroidia</taxon>
        <taxon>Bacteroidales</taxon>
        <taxon>Bacteroidaceae</taxon>
        <taxon>Phocaeicola</taxon>
    </lineage>
</organism>
<keyword evidence="1" id="KW-1133">Transmembrane helix</keyword>
<keyword evidence="1" id="KW-0472">Membrane</keyword>
<evidence type="ECO:0000256" key="1">
    <source>
        <dbReference type="SAM" id="Phobius"/>
    </source>
</evidence>
<sequence>MYNFMVCILVYLNYFYCKDIPFIVKRKENIGIFTLSLQYSNFEIPIKMEIDLTTPALLFSAISLIMLAYTNRFLSYAQLVRTLKDQYRENHSAVTAAQIANLRKRLYLTRAMQVTGIGSLLLCVVSMFLMYIQFYLISVYIFGLALVLLIISLGISVREIYISVKALELHLSDMDS</sequence>
<protein>
    <recommendedName>
        <fullName evidence="4">DUF2721 domain-containing protein</fullName>
    </recommendedName>
</protein>
<evidence type="ECO:0000313" key="3">
    <source>
        <dbReference type="Proteomes" id="UP000061587"/>
    </source>
</evidence>
<dbReference type="EMBL" id="CP013020">
    <property type="protein sequence ID" value="ALK84741.1"/>
    <property type="molecule type" value="Genomic_DNA"/>
</dbReference>
<gene>
    <name evidence="2" type="ORF">BvMPK_2141</name>
</gene>
<dbReference type="Pfam" id="PF11026">
    <property type="entry name" value="DUF2721"/>
    <property type="match status" value="1"/>
</dbReference>
<feature type="transmembrane region" description="Helical" evidence="1">
    <location>
        <begin position="111"/>
        <end position="131"/>
    </location>
</feature>
<accession>A0A0P0M2D4</accession>
<feature type="transmembrane region" description="Helical" evidence="1">
    <location>
        <begin position="56"/>
        <end position="74"/>
    </location>
</feature>
<evidence type="ECO:0000313" key="2">
    <source>
        <dbReference type="EMBL" id="ALK84741.1"/>
    </source>
</evidence>
<name>A0A0P0M2D4_PHOVU</name>
<keyword evidence="1" id="KW-0812">Transmembrane</keyword>
<reference evidence="2 3" key="2">
    <citation type="journal article" date="2016" name="Genome Biol. Evol.">
        <title>Extensive mobilome-driven genome diversification in mouse gut-associated Bacteroides vulgatus mpk.</title>
        <authorList>
            <person name="Lange A."/>
            <person name="Beier S."/>
            <person name="Steimle A."/>
            <person name="Autenrieth I.B."/>
            <person name="Huson D.H."/>
            <person name="Frick J.S."/>
        </authorList>
    </citation>
    <scope>NUCLEOTIDE SEQUENCE [LARGE SCALE GENOMIC DNA]</scope>
    <source>
        <strain evidence="3">mpk</strain>
    </source>
</reference>
<evidence type="ECO:0008006" key="4">
    <source>
        <dbReference type="Google" id="ProtNLM"/>
    </source>
</evidence>
<dbReference type="PATRIC" id="fig|821.40.peg.2561"/>
<feature type="transmembrane region" description="Helical" evidence="1">
    <location>
        <begin position="137"/>
        <end position="157"/>
    </location>
</feature>
<proteinExistence type="predicted"/>